<dbReference type="Ensembl" id="ENSMGAT00000027471.1">
    <property type="protein sequence ID" value="ENSMGAP00000027204.1"/>
    <property type="gene ID" value="ENSMGAG00000009591.3"/>
</dbReference>
<reference evidence="8 9" key="1">
    <citation type="journal article" date="2010" name="PLoS Biol.">
        <title>Multi-platform next-generation sequencing of the domestic turkey (Meleagris gallopavo): genome assembly and analysis.</title>
        <authorList>
            <person name="Dalloul R.A."/>
            <person name="Long J.A."/>
            <person name="Zimin A.V."/>
            <person name="Aslam L."/>
            <person name="Beal K."/>
            <person name="Blomberg L.A."/>
            <person name="Bouffard P."/>
            <person name="Burt D.W."/>
            <person name="Crasta O."/>
            <person name="Crooijmans R.P."/>
            <person name="Cooper K."/>
            <person name="Coulombe R.A."/>
            <person name="De S."/>
            <person name="Delany M.E."/>
            <person name="Dodgson J.B."/>
            <person name="Dong J.J."/>
            <person name="Evans C."/>
            <person name="Frederickson K.M."/>
            <person name="Flicek P."/>
            <person name="Florea L."/>
            <person name="Folkerts O."/>
            <person name="Groenen M.A."/>
            <person name="Harkins T.T."/>
            <person name="Herrero J."/>
            <person name="Hoffmann S."/>
            <person name="Megens H.J."/>
            <person name="Jiang A."/>
            <person name="de Jong P."/>
            <person name="Kaiser P."/>
            <person name="Kim H."/>
            <person name="Kim K.W."/>
            <person name="Kim S."/>
            <person name="Langenberger D."/>
            <person name="Lee M.K."/>
            <person name="Lee T."/>
            <person name="Mane S."/>
            <person name="Marcais G."/>
            <person name="Marz M."/>
            <person name="McElroy A.P."/>
            <person name="Modise T."/>
            <person name="Nefedov M."/>
            <person name="Notredame C."/>
            <person name="Paton I.R."/>
            <person name="Payne W.S."/>
            <person name="Pertea G."/>
            <person name="Prickett D."/>
            <person name="Puiu D."/>
            <person name="Qioa D."/>
            <person name="Raineri E."/>
            <person name="Ruffier M."/>
            <person name="Salzberg S.L."/>
            <person name="Schatz M.C."/>
            <person name="Scheuring C."/>
            <person name="Schmidt C.J."/>
            <person name="Schroeder S."/>
            <person name="Searle S.M."/>
            <person name="Smith E.J."/>
            <person name="Smith J."/>
            <person name="Sonstegard T.S."/>
            <person name="Stadler P.F."/>
            <person name="Tafer H."/>
            <person name="Tu Z.J."/>
            <person name="Van Tassell C.P."/>
            <person name="Vilella A.J."/>
            <person name="Williams K.P."/>
            <person name="Yorke J.A."/>
            <person name="Zhang L."/>
            <person name="Zhang H.B."/>
            <person name="Zhang X."/>
            <person name="Zhang Y."/>
            <person name="Reed K.M."/>
        </authorList>
    </citation>
    <scope>NUCLEOTIDE SEQUENCE [LARGE SCALE GENOMIC DNA]</scope>
</reference>
<feature type="compositionally biased region" description="Basic and acidic residues" evidence="6">
    <location>
        <begin position="138"/>
        <end position="155"/>
    </location>
</feature>
<dbReference type="GO" id="GO:0045944">
    <property type="term" value="P:positive regulation of transcription by RNA polymerase II"/>
    <property type="evidence" value="ECO:0007669"/>
    <property type="project" value="TreeGrafter"/>
</dbReference>
<reference evidence="8" key="3">
    <citation type="submission" date="2025-09" db="UniProtKB">
        <authorList>
            <consortium name="Ensembl"/>
        </authorList>
    </citation>
    <scope>IDENTIFICATION</scope>
</reference>
<dbReference type="Bgee" id="ENSMGAG00000009591">
    <property type="expression patterns" value="Expressed in liver and 14 other cell types or tissues"/>
</dbReference>
<dbReference type="InterPro" id="IPR031315">
    <property type="entry name" value="LNS2/PITP"/>
</dbReference>
<dbReference type="AlphaFoldDB" id="A0A803Y607"/>
<organism evidence="8 9">
    <name type="scientific">Meleagris gallopavo</name>
    <name type="common">Wild turkey</name>
    <dbReference type="NCBI Taxonomy" id="9103"/>
    <lineage>
        <taxon>Eukaryota</taxon>
        <taxon>Metazoa</taxon>
        <taxon>Chordata</taxon>
        <taxon>Craniata</taxon>
        <taxon>Vertebrata</taxon>
        <taxon>Euteleostomi</taxon>
        <taxon>Archelosauria</taxon>
        <taxon>Archosauria</taxon>
        <taxon>Dinosauria</taxon>
        <taxon>Saurischia</taxon>
        <taxon>Theropoda</taxon>
        <taxon>Coelurosauria</taxon>
        <taxon>Aves</taxon>
        <taxon>Neognathae</taxon>
        <taxon>Galloanserae</taxon>
        <taxon>Galliformes</taxon>
        <taxon>Phasianidae</taxon>
        <taxon>Meleagridinae</taxon>
        <taxon>Meleagris</taxon>
    </lineage>
</organism>
<keyword evidence="5" id="KW-0378">Hydrolase</keyword>
<evidence type="ECO:0000256" key="3">
    <source>
        <dbReference type="ARBA" id="ARBA00005476"/>
    </source>
</evidence>
<feature type="compositionally biased region" description="Polar residues" evidence="6">
    <location>
        <begin position="406"/>
        <end position="422"/>
    </location>
</feature>
<dbReference type="GO" id="GO:0005789">
    <property type="term" value="C:endoplasmic reticulum membrane"/>
    <property type="evidence" value="ECO:0007669"/>
    <property type="project" value="TreeGrafter"/>
</dbReference>
<evidence type="ECO:0000256" key="4">
    <source>
        <dbReference type="ARBA" id="ARBA00012638"/>
    </source>
</evidence>
<feature type="region of interest" description="Disordered" evidence="6">
    <location>
        <begin position="127"/>
        <end position="192"/>
    </location>
</feature>
<feature type="region of interest" description="Disordered" evidence="6">
    <location>
        <begin position="401"/>
        <end position="433"/>
    </location>
</feature>
<dbReference type="Pfam" id="PF08235">
    <property type="entry name" value="LNS2"/>
    <property type="match status" value="1"/>
</dbReference>
<name>A0A803Y607_MELGA</name>
<dbReference type="GO" id="GO:0005829">
    <property type="term" value="C:cytosol"/>
    <property type="evidence" value="ECO:0007669"/>
    <property type="project" value="TreeGrafter"/>
</dbReference>
<dbReference type="GO" id="GO:0003713">
    <property type="term" value="F:transcription coactivator activity"/>
    <property type="evidence" value="ECO:0007669"/>
    <property type="project" value="TreeGrafter"/>
</dbReference>
<comment type="catalytic activity">
    <reaction evidence="1">
        <text>a 1,2-diacyl-sn-glycero-3-phosphate + H2O = a 1,2-diacyl-sn-glycerol + phosphate</text>
        <dbReference type="Rhea" id="RHEA:27429"/>
        <dbReference type="ChEBI" id="CHEBI:15377"/>
        <dbReference type="ChEBI" id="CHEBI:17815"/>
        <dbReference type="ChEBI" id="CHEBI:43474"/>
        <dbReference type="ChEBI" id="CHEBI:58608"/>
        <dbReference type="EC" id="3.1.3.4"/>
    </reaction>
    <physiologicalReaction direction="left-to-right" evidence="1">
        <dbReference type="Rhea" id="RHEA:27430"/>
    </physiologicalReaction>
</comment>
<keyword evidence="9" id="KW-1185">Reference proteome</keyword>
<dbReference type="GeneTree" id="ENSGT00940000156313"/>
<protein>
    <recommendedName>
        <fullName evidence="4">phosphatidate phosphatase</fullName>
        <ecNumber evidence="4">3.1.3.4</ecNumber>
    </recommendedName>
</protein>
<dbReference type="GO" id="GO:0008195">
    <property type="term" value="F:phosphatidate phosphatase activity"/>
    <property type="evidence" value="ECO:0007669"/>
    <property type="project" value="UniProtKB-EC"/>
</dbReference>
<feature type="domain" description="LNS2/PITP" evidence="7">
    <location>
        <begin position="659"/>
        <end position="815"/>
    </location>
</feature>
<evidence type="ECO:0000259" key="7">
    <source>
        <dbReference type="SMART" id="SM00775"/>
    </source>
</evidence>
<dbReference type="SUPFAM" id="SSF56784">
    <property type="entry name" value="HAD-like"/>
    <property type="match status" value="1"/>
</dbReference>
<reference evidence="8" key="2">
    <citation type="submission" date="2025-08" db="UniProtKB">
        <authorList>
            <consortium name="Ensembl"/>
        </authorList>
    </citation>
    <scope>IDENTIFICATION</scope>
</reference>
<dbReference type="InterPro" id="IPR031703">
    <property type="entry name" value="Lipin_mid"/>
</dbReference>
<dbReference type="EC" id="3.1.3.4" evidence="4"/>
<evidence type="ECO:0000256" key="5">
    <source>
        <dbReference type="ARBA" id="ARBA00022801"/>
    </source>
</evidence>
<dbReference type="InterPro" id="IPR013209">
    <property type="entry name" value="LNS2"/>
</dbReference>
<comment type="cofactor">
    <cofactor evidence="2">
        <name>Mg(2+)</name>
        <dbReference type="ChEBI" id="CHEBI:18420"/>
    </cofactor>
</comment>
<dbReference type="InterPro" id="IPR026058">
    <property type="entry name" value="LIPIN"/>
</dbReference>
<feature type="region of interest" description="Disordered" evidence="6">
    <location>
        <begin position="544"/>
        <end position="610"/>
    </location>
</feature>
<dbReference type="Pfam" id="PF04571">
    <property type="entry name" value="Lipin_N"/>
    <property type="match status" value="1"/>
</dbReference>
<accession>A0A803Y607</accession>
<dbReference type="Proteomes" id="UP000001645">
    <property type="component" value="Chromosome 3"/>
</dbReference>
<feature type="compositionally biased region" description="Basic and acidic residues" evidence="6">
    <location>
        <begin position="544"/>
        <end position="557"/>
    </location>
</feature>
<dbReference type="PANTHER" id="PTHR12181">
    <property type="entry name" value="LIPIN"/>
    <property type="match status" value="1"/>
</dbReference>
<evidence type="ECO:0000256" key="1">
    <source>
        <dbReference type="ARBA" id="ARBA00001180"/>
    </source>
</evidence>
<evidence type="ECO:0000256" key="2">
    <source>
        <dbReference type="ARBA" id="ARBA00001946"/>
    </source>
</evidence>
<comment type="similarity">
    <text evidence="3">Belongs to the lipin family.</text>
</comment>
<dbReference type="Pfam" id="PF16876">
    <property type="entry name" value="Lipin_mid"/>
    <property type="match status" value="1"/>
</dbReference>
<dbReference type="InterPro" id="IPR036412">
    <property type="entry name" value="HAD-like_sf"/>
</dbReference>
<dbReference type="GO" id="GO:0009062">
    <property type="term" value="P:fatty acid catabolic process"/>
    <property type="evidence" value="ECO:0007669"/>
    <property type="project" value="TreeGrafter"/>
</dbReference>
<sequence length="870" mass="98147">MNYVGQLAGQVLVTVKELYKGINQATLSGCIDVIVVRQQDGTYQCSPFHVRFGKLGVLRSKEKVIDIEINGDAVDLHMKLGDNGEAFFVQETEEENEKVPAYLATSPIPTEDQFFKDTDNHLISAESERTCTSSEIPHAMETETKYKQDIRKDDLISSTGTEEIFEMEISSDDEKREQSRSSNSSPKGEEQKESLIYHSKDHYPLSDGDWSPLDNPYSEPVCPKSDSELEVKPAESLLRSESHMEWTWGGFPESTKISKKEKLEHPRTATITPSEKTHFRVILSSDEVEDDDVVKDSVCTVLKPEPRTHPMLKQMDVKDSLASAITEPQDSLPLDSDHHSRLLVDSLPETKPTAKVDSPSKKKGVHKRSHHQGPDDIYLEDLKALEPEVAALYFPKSDSDPGFRQWTESDNLSGSQSPQSVGSAAADSGTECMSDSAMDLPDVTLSLCGGLNENGEISKEKFMEHIITYHEFAENPGLIDNPNLVIRIYNRYYNWALAAPMILSLQVFQKSLPKATVESWVKEKMPKKSGRWWFWRKRESMTKQIPEAKEGKSETQRANELPATIKEQVNSRPPEDDSSSDEASQELKESLKIDSAPVEHPTHGNVPSYKKSLRLSSDQIAKLKLRDGPNDVVFSITTQYQGTCRCAGTIYLWNWDDKIIISDIDGTITKSDALGQILPQLGKDWTHQGIAKLYHSINENGYKFLYCSARAIGMADMTRGYLHWVNDKGTILPRGPLMLSPSSLFSAFHREVIEKKPEKFKIECLNDIKNLFAPTKQPFYAAFGNRPNDVYAYMQVGVPDCRIFTVNPKGELIQERTKGNKSSYYRLSELVEHVFPLLNKEQSSAFPCPEFSSFCYWRDPLPDLNMEDLA</sequence>
<evidence type="ECO:0000313" key="9">
    <source>
        <dbReference type="Proteomes" id="UP000001645"/>
    </source>
</evidence>
<proteinExistence type="inferred from homology"/>
<dbReference type="PANTHER" id="PTHR12181:SF11">
    <property type="entry name" value="PHOSPHATIDATE PHOSPHATASE LPIN2"/>
    <property type="match status" value="1"/>
</dbReference>
<evidence type="ECO:0000256" key="6">
    <source>
        <dbReference type="SAM" id="MobiDB-lite"/>
    </source>
</evidence>
<gene>
    <name evidence="8" type="primary">LPIN2</name>
</gene>
<evidence type="ECO:0000313" key="8">
    <source>
        <dbReference type="Ensembl" id="ENSMGAP00000027204.1"/>
    </source>
</evidence>
<dbReference type="SMART" id="SM00775">
    <property type="entry name" value="LNS2"/>
    <property type="match status" value="1"/>
</dbReference>
<dbReference type="InterPro" id="IPR007651">
    <property type="entry name" value="Lipin_N"/>
</dbReference>
<dbReference type="GO" id="GO:0032869">
    <property type="term" value="P:cellular response to insulin stimulus"/>
    <property type="evidence" value="ECO:0007669"/>
    <property type="project" value="TreeGrafter"/>
</dbReference>
<dbReference type="GO" id="GO:0005634">
    <property type="term" value="C:nucleus"/>
    <property type="evidence" value="ECO:0007669"/>
    <property type="project" value="TreeGrafter"/>
</dbReference>
<feature type="region of interest" description="Disordered" evidence="6">
    <location>
        <begin position="345"/>
        <end position="376"/>
    </location>
</feature>
<dbReference type="GO" id="GO:0019432">
    <property type="term" value="P:triglyceride biosynthetic process"/>
    <property type="evidence" value="ECO:0007669"/>
    <property type="project" value="TreeGrafter"/>
</dbReference>
<feature type="compositionally biased region" description="Basic residues" evidence="6">
    <location>
        <begin position="361"/>
        <end position="371"/>
    </location>
</feature>